<protein>
    <recommendedName>
        <fullName evidence="4">Tc toxin complex TcA C-terminal TcB-binding domain-containing protein</fullName>
    </recommendedName>
</protein>
<accession>A0AAV9H750</accession>
<dbReference type="AlphaFoldDB" id="A0AAV9H750"/>
<dbReference type="Proteomes" id="UP001321760">
    <property type="component" value="Unassembled WGS sequence"/>
</dbReference>
<comment type="caution">
    <text evidence="2">The sequence shown here is derived from an EMBL/GenBank/DDBJ whole genome shotgun (WGS) entry which is preliminary data.</text>
</comment>
<feature type="coiled-coil region" evidence="1">
    <location>
        <begin position="588"/>
        <end position="619"/>
    </location>
</feature>
<dbReference type="EMBL" id="MU865915">
    <property type="protein sequence ID" value="KAK4454866.1"/>
    <property type="molecule type" value="Genomic_DNA"/>
</dbReference>
<sequence length="874" mass="96181">MGSTAPELPPAGTFGPYEHTYGPHAYVGDRTIDLQQRLNSLSGSPQYLHIYCDSLQLPSGANGPSSFALSIPLGLRSIEICARCFLPSAAEQQDLTNPCQLELKTSGSTPVTIMIYSQLLPAALHLQSTDPSPGLTIITNLAHDSLPVTFPDLQHESHTFLPSSDALGLLFKVSPSGYTPNTIRTIPDINPGQLDMDITNLVDTDSVQRPNHLGHLLEALFSSAAESIASTNTNTRLTVRSQFSFIARCSRNTPAWSEFYLQSRTMEQRLQTPPDSLWVSSVEFADLEFTLDYRVRLATLLYADQQAHDIQSSIDSVKDMLRQIESGILQSQRELKAKIGQVGAVVVTSVGFSGENYGGKEGDAQRELEEARNSAHRLGYNFLDMARQCKEAEWKFQEGVKKWKAEEEKKAILKVVVSVVMCAVAVGSIFASGGASTGAAAPAAASAAANGIKAAKGAEETGIELSKIKAMFEKLKKCFEQIQAVQKAIAELNKIDPTGDKAIKDMKFMTGRVLPWVDAKVDFAMLKLNWEEFQVDMNARFSSMEETFKSVDGYSDWKNATQKFILRAYAVISASKNVQEKYVALSRIQRDAARVKAHQEQLKRLAQQLNDEAELAAKQPKESGAAARVEKRQLRLTQLVTSASQRAVNRWLFLNFHQYASAIMYSTARKNFPVTLSTNRPLKSLLADIVAFKQALSTAKKLSPLSYPVAFKASDGVVSGMHWKSTITETKALSFAIPTSSSAFKGHRILRVKSAEVYIDGLKPATDAPQPSIQISVSLGPRSMVYTGSEWQAFHVHLQPMTFDRVTEPDGTQLPDTAMHPRGINQAAVFSAGGRDFAPSLLSRGSIRVLNPDDWRWDDVQEVRLNFYCEADQL</sequence>
<gene>
    <name evidence="2" type="ORF">QBC34DRAFT_390974</name>
</gene>
<evidence type="ECO:0008006" key="4">
    <source>
        <dbReference type="Google" id="ProtNLM"/>
    </source>
</evidence>
<keyword evidence="1" id="KW-0175">Coiled coil</keyword>
<organism evidence="2 3">
    <name type="scientific">Podospora aff. communis PSN243</name>
    <dbReference type="NCBI Taxonomy" id="3040156"/>
    <lineage>
        <taxon>Eukaryota</taxon>
        <taxon>Fungi</taxon>
        <taxon>Dikarya</taxon>
        <taxon>Ascomycota</taxon>
        <taxon>Pezizomycotina</taxon>
        <taxon>Sordariomycetes</taxon>
        <taxon>Sordariomycetidae</taxon>
        <taxon>Sordariales</taxon>
        <taxon>Podosporaceae</taxon>
        <taxon>Podospora</taxon>
    </lineage>
</organism>
<proteinExistence type="predicted"/>
<reference evidence="2" key="1">
    <citation type="journal article" date="2023" name="Mol. Phylogenet. Evol.">
        <title>Genome-scale phylogeny and comparative genomics of the fungal order Sordariales.</title>
        <authorList>
            <person name="Hensen N."/>
            <person name="Bonometti L."/>
            <person name="Westerberg I."/>
            <person name="Brannstrom I.O."/>
            <person name="Guillou S."/>
            <person name="Cros-Aarteil S."/>
            <person name="Calhoun S."/>
            <person name="Haridas S."/>
            <person name="Kuo A."/>
            <person name="Mondo S."/>
            <person name="Pangilinan J."/>
            <person name="Riley R."/>
            <person name="LaButti K."/>
            <person name="Andreopoulos B."/>
            <person name="Lipzen A."/>
            <person name="Chen C."/>
            <person name="Yan M."/>
            <person name="Daum C."/>
            <person name="Ng V."/>
            <person name="Clum A."/>
            <person name="Steindorff A."/>
            <person name="Ohm R.A."/>
            <person name="Martin F."/>
            <person name="Silar P."/>
            <person name="Natvig D.O."/>
            <person name="Lalanne C."/>
            <person name="Gautier V."/>
            <person name="Ament-Velasquez S.L."/>
            <person name="Kruys A."/>
            <person name="Hutchinson M.I."/>
            <person name="Powell A.J."/>
            <person name="Barry K."/>
            <person name="Miller A.N."/>
            <person name="Grigoriev I.V."/>
            <person name="Debuchy R."/>
            <person name="Gladieux P."/>
            <person name="Hiltunen Thoren M."/>
            <person name="Johannesson H."/>
        </authorList>
    </citation>
    <scope>NUCLEOTIDE SEQUENCE</scope>
    <source>
        <strain evidence="2">PSN243</strain>
    </source>
</reference>
<keyword evidence="3" id="KW-1185">Reference proteome</keyword>
<feature type="non-terminal residue" evidence="2">
    <location>
        <position position="874"/>
    </location>
</feature>
<evidence type="ECO:0000313" key="2">
    <source>
        <dbReference type="EMBL" id="KAK4454866.1"/>
    </source>
</evidence>
<reference evidence="2" key="2">
    <citation type="submission" date="2023-05" db="EMBL/GenBank/DDBJ databases">
        <authorList>
            <consortium name="Lawrence Berkeley National Laboratory"/>
            <person name="Steindorff A."/>
            <person name="Hensen N."/>
            <person name="Bonometti L."/>
            <person name="Westerberg I."/>
            <person name="Brannstrom I.O."/>
            <person name="Guillou S."/>
            <person name="Cros-Aarteil S."/>
            <person name="Calhoun S."/>
            <person name="Haridas S."/>
            <person name="Kuo A."/>
            <person name="Mondo S."/>
            <person name="Pangilinan J."/>
            <person name="Riley R."/>
            <person name="Labutti K."/>
            <person name="Andreopoulos B."/>
            <person name="Lipzen A."/>
            <person name="Chen C."/>
            <person name="Yanf M."/>
            <person name="Daum C."/>
            <person name="Ng V."/>
            <person name="Clum A."/>
            <person name="Ohm R."/>
            <person name="Martin F."/>
            <person name="Silar P."/>
            <person name="Natvig D."/>
            <person name="Lalanne C."/>
            <person name="Gautier V."/>
            <person name="Ament-Velasquez S.L."/>
            <person name="Kruys A."/>
            <person name="Hutchinson M.I."/>
            <person name="Powell A.J."/>
            <person name="Barry K."/>
            <person name="Miller A.N."/>
            <person name="Grigoriev I.V."/>
            <person name="Debuchy R."/>
            <person name="Gladieux P."/>
            <person name="Thoren M.H."/>
            <person name="Johannesson H."/>
        </authorList>
    </citation>
    <scope>NUCLEOTIDE SEQUENCE</scope>
    <source>
        <strain evidence="2">PSN243</strain>
    </source>
</reference>
<evidence type="ECO:0000313" key="3">
    <source>
        <dbReference type="Proteomes" id="UP001321760"/>
    </source>
</evidence>
<name>A0AAV9H750_9PEZI</name>
<evidence type="ECO:0000256" key="1">
    <source>
        <dbReference type="SAM" id="Coils"/>
    </source>
</evidence>